<accession>A0A5C4TDN3</accession>
<sequence>MSIRPFECWRKRSTNRSPKPRRKQNSRMEDVPMKPIDAISLVPLDYRPFTYYTPTQIARIGGFRIRTPDPMLLGAYFTPGDRAAVAEWWEKEASATEASVVAVPMLAFGGLINSRYSAGITLEQAQESLEVIKRVKDRYPLHKIYAFDSIMRLTISPTRDYPGNWSGKIREWSILKDKVERMGMDDLRPEYEAVGAVLPQDLIDDYLYTRERNLAVNQRIIDWVREGYIDFLIIGQDDAEPYGLHRSERNRLIEYSNAQGLSGKVKVFPGADVIASLLIAKLAADSLGVSPKVYVEYSRTHGDQWIAPYQDIPYSEVIGNYVSVLGGETVAGAEQADLLLMANTAGGEPIDSFSDRIQAFIDKGRSVTVGDDAHAGTADPVLIEALRKRIRFSDLTGYSGWNIGVSIAQAFARWALLHTAREMMRDRLLQSAQSHLELLLEALAHEEGYRNHVRGGAVAYARSLGDDPQRLQTRYEEINAYAITHTEALGDRWYQTHFAGKEIVLGIEGAKTVYGIVDRLNGWRLLLPWNRTAEMEVFPELTIVVSSKSE</sequence>
<feature type="region of interest" description="Disordered" evidence="1">
    <location>
        <begin position="11"/>
        <end position="30"/>
    </location>
</feature>
<keyword evidence="3" id="KW-1185">Reference proteome</keyword>
<dbReference type="InterPro" id="IPR025394">
    <property type="entry name" value="DUF4127"/>
</dbReference>
<gene>
    <name evidence="2" type="ORF">FE784_08595</name>
</gene>
<evidence type="ECO:0000256" key="1">
    <source>
        <dbReference type="SAM" id="MobiDB-lite"/>
    </source>
</evidence>
<feature type="compositionally biased region" description="Basic residues" evidence="1">
    <location>
        <begin position="11"/>
        <end position="25"/>
    </location>
</feature>
<dbReference type="EMBL" id="VDCQ01000009">
    <property type="protein sequence ID" value="TNJ66617.1"/>
    <property type="molecule type" value="Genomic_DNA"/>
</dbReference>
<dbReference type="Proteomes" id="UP000307943">
    <property type="component" value="Unassembled WGS sequence"/>
</dbReference>
<evidence type="ECO:0000313" key="2">
    <source>
        <dbReference type="EMBL" id="TNJ66617.1"/>
    </source>
</evidence>
<organism evidence="2 3">
    <name type="scientific">Paenibacillus hemerocallicola</name>
    <dbReference type="NCBI Taxonomy" id="1172614"/>
    <lineage>
        <taxon>Bacteria</taxon>
        <taxon>Bacillati</taxon>
        <taxon>Bacillota</taxon>
        <taxon>Bacilli</taxon>
        <taxon>Bacillales</taxon>
        <taxon>Paenibacillaceae</taxon>
        <taxon>Paenibacillus</taxon>
    </lineage>
</organism>
<dbReference type="AlphaFoldDB" id="A0A5C4TDN3"/>
<comment type="caution">
    <text evidence="2">The sequence shown here is derived from an EMBL/GenBank/DDBJ whole genome shotgun (WGS) entry which is preliminary data.</text>
</comment>
<dbReference type="Pfam" id="PF13552">
    <property type="entry name" value="DUF4127"/>
    <property type="match status" value="1"/>
</dbReference>
<proteinExistence type="predicted"/>
<evidence type="ECO:0000313" key="3">
    <source>
        <dbReference type="Proteomes" id="UP000307943"/>
    </source>
</evidence>
<dbReference type="OrthoDB" id="9789552at2"/>
<name>A0A5C4TDN3_9BACL</name>
<protein>
    <submittedName>
        <fullName evidence="2">DUF4127 family protein</fullName>
    </submittedName>
</protein>
<reference evidence="2 3" key="1">
    <citation type="submission" date="2019-05" db="EMBL/GenBank/DDBJ databases">
        <title>We sequenced the genome of Paenibacillus hemerocallicola KCTC 33185 for further insight into its adaptation and study the phylogeny of Paenibacillus.</title>
        <authorList>
            <person name="Narsing Rao M.P."/>
        </authorList>
    </citation>
    <scope>NUCLEOTIDE SEQUENCE [LARGE SCALE GENOMIC DNA]</scope>
    <source>
        <strain evidence="2 3">KCTC 33185</strain>
    </source>
</reference>